<feature type="coiled-coil region" evidence="1">
    <location>
        <begin position="1371"/>
        <end position="1455"/>
    </location>
</feature>
<feature type="coiled-coil region" evidence="1">
    <location>
        <begin position="1046"/>
        <end position="1116"/>
    </location>
</feature>
<feature type="coiled-coil region" evidence="1">
    <location>
        <begin position="1827"/>
        <end position="1861"/>
    </location>
</feature>
<keyword evidence="1" id="KW-0175">Coiled coil</keyword>
<feature type="compositionally biased region" description="Low complexity" evidence="2">
    <location>
        <begin position="68"/>
        <end position="77"/>
    </location>
</feature>
<feature type="coiled-coil region" evidence="1">
    <location>
        <begin position="2966"/>
        <end position="2993"/>
    </location>
</feature>
<feature type="coiled-coil region" evidence="1">
    <location>
        <begin position="1659"/>
        <end position="1686"/>
    </location>
</feature>
<feature type="coiled-coil region" evidence="1">
    <location>
        <begin position="1482"/>
        <end position="1509"/>
    </location>
</feature>
<feature type="coiled-coil region" evidence="1">
    <location>
        <begin position="1150"/>
        <end position="1184"/>
    </location>
</feature>
<dbReference type="EMBL" id="CAJOBD010001989">
    <property type="protein sequence ID" value="CAF3846536.1"/>
    <property type="molecule type" value="Genomic_DNA"/>
</dbReference>
<feature type="compositionally biased region" description="Polar residues" evidence="2">
    <location>
        <begin position="2946"/>
        <end position="2964"/>
    </location>
</feature>
<evidence type="ECO:0000313" key="4">
    <source>
        <dbReference type="Proteomes" id="UP000663836"/>
    </source>
</evidence>
<feature type="coiled-coil region" evidence="1">
    <location>
        <begin position="1725"/>
        <end position="1802"/>
    </location>
</feature>
<organism evidence="3 4">
    <name type="scientific">Rotaria sordida</name>
    <dbReference type="NCBI Taxonomy" id="392033"/>
    <lineage>
        <taxon>Eukaryota</taxon>
        <taxon>Metazoa</taxon>
        <taxon>Spiralia</taxon>
        <taxon>Gnathifera</taxon>
        <taxon>Rotifera</taxon>
        <taxon>Eurotatoria</taxon>
        <taxon>Bdelloidea</taxon>
        <taxon>Philodinida</taxon>
        <taxon>Philodinidae</taxon>
        <taxon>Rotaria</taxon>
    </lineage>
</organism>
<feature type="coiled-coil region" evidence="1">
    <location>
        <begin position="2484"/>
        <end position="2581"/>
    </location>
</feature>
<accession>A0A819E9I9</accession>
<feature type="coiled-coil region" evidence="1">
    <location>
        <begin position="2250"/>
        <end position="2356"/>
    </location>
</feature>
<feature type="coiled-coil region" evidence="1">
    <location>
        <begin position="2077"/>
        <end position="2140"/>
    </location>
</feature>
<gene>
    <name evidence="3" type="ORF">JBS370_LOCUS17985</name>
</gene>
<name>A0A819E9I9_9BILA</name>
<feature type="coiled-coil region" evidence="1">
    <location>
        <begin position="2004"/>
        <end position="2038"/>
    </location>
</feature>
<proteinExistence type="predicted"/>
<evidence type="ECO:0000256" key="1">
    <source>
        <dbReference type="SAM" id="Coils"/>
    </source>
</evidence>
<reference evidence="3" key="1">
    <citation type="submission" date="2021-02" db="EMBL/GenBank/DDBJ databases">
        <authorList>
            <person name="Nowell W R."/>
        </authorList>
    </citation>
    <scope>NUCLEOTIDE SEQUENCE</scope>
</reference>
<feature type="coiled-coil region" evidence="1">
    <location>
        <begin position="539"/>
        <end position="615"/>
    </location>
</feature>
<feature type="non-terminal residue" evidence="3">
    <location>
        <position position="3012"/>
    </location>
</feature>
<feature type="coiled-coil region" evidence="1">
    <location>
        <begin position="325"/>
        <end position="440"/>
    </location>
</feature>
<sequence>MLKPERITFSADDDKFNQFTNNDQLNSFLNDSLVHYSTDFIKSDQQVSTSVKHSNSFDQLSSITMSSQQQQQEQQQQEEAEHIPSTSAPPSLISEENPILNENNIRQFDALTLQQLAIGNHQNLSDIHEDNIKPSPSHSTSLIDIQKEVDRVRQMKYNRTYSSPTASFCSRITKNPFNGTNNNIDLSSITQSVHFTEETNQTNCLPFSSTFIASIPESIVPATTNDNHFIPIHHIESPSLEDREVFETFHIKQTSIPGVAIRQSVNSLNRNISTSETDLIASLHRSASKQGLDNQSDHGTTYSGVSDDMIFSEWDKERNLFQDYINSLRTEIRVLLQERSEYQKQIETINNNLGEHKRLNVTQINIDQTKLDLLKKSLEEKNLVLEQLQKEYEIIKEKNINLTRKISVLRCDAKAQTGVIDELKQKIAELTVDIQNHIIVKRRLEISMMNLESDCKMIDTDRIRLTNDIKVVQLSKQDLEKLLQQANVQIAEQGSTIEMLRSDNIQIRSQLSTTQRRMLQEKQQVMDYLRQIENDLIEKEQIKQRESILRKEYEKLQSIHKQDRQDIDQLNIQINQDKQKLDQLEQERLQLFKTIQNMDDNKIQLESELNLYKSSTKRLYTYFKIPFDSIQSIDQLIPMLEDRYRTEQISQARIHHIPLVKSTSDINHEQETEEIQQLREDLHSMNIQFKQLNDANQAWQQYQQNQNILLCDRFKLTNIENLSFDDITQQIENRFNIINNQLIELQNTKKIDDNLQNHIDEIPTVNAQLMRDDIHQSKYTQTENNEETQPFQKDEPAEISIQSSTPNYEEELCKLRENFDTLTTQYTQLDEANRAWQQYHQIQLDNFKNKLQINLPIDNDLAFDDIAQYINTYIDQIKDERESLTQQLQSSGKLMNDLRSELADSNKLTQETYDSTINELNQKILMLKQQNDQIETERKTLIPDSISSDSQLFNKQISGSPVQEPKIHTVTSIQSASPVVDEREQELQQLRDNVALLTTQCAQLNEANRAWQLYQEAQLQNFRSKLHDYLSFDENTSLDSIAQQIVEQLSKEREDFNEKYQTLEKANDVLCSESTSNLESILESYMNTINELNQELLVMKKQCEELDAEKQLLTDELQKRPVDIDRDHAEQTIQKMSSDTLKQPFEQVPIHMSDVNIEEERKELQQLRDNVTLLTNQCAQLDEANRAWQQYQQTQLDTFKNIFQHYLPIDETFTLNQAAQQILQQITKEREDFNERYQTLEKLNDDLRLESATNLETIKESYINTIDELNKELLCMKEQYEQTNKLESSSLVQQAFEETPLKSSETVDQQEVEEIQQLRENLISLTAQLDVTKQTWQQYQQTQFDILRNQLQDCLSIDSNITFDEIAQQIVDQVTKEREDFTGKYQELEKQNDNLRSELTNNMESIRESYVNTVNELNQELLIMKKQCEQFDAENQLLTNELEKQSIQIHEEQIEPTIEKIPLNILKQPFEEVPIHTSSMNVEDEGKELEELRERVAHLTTQCAQLDEANRAWQLYQEAQLENFRSKLHDCLSFDENMSFDMIAQQIVEQISKEREDFNKKYQALEKANDVLCSESTSNLESIQQSYINTIDELNQELLVMKKQSEDLDTEKQLLTGELQKRPIDIDRDHAGQTIETVSPDTLKQPFEEVPVHTSDVNIEEERKELELLRETVAFLTTQCTQLNEANSAWKLYQEAQLQNFRSKLLDCLSFDENTSFDMIAQQIVEQISKEREDFNEKYQALEKANDVLRSESTSNLESIQQSYINTIDELNQELFVMKKQCEDLDAEKQVLSNELEKQYAKIDQAYPKQTIVSPDIWKQPLEEVPIHTSDAKIEEDRKELEQLRETVAFLTTQCTQLNEANDAWQQYQEAQLQNFRSKLHDYFSMDENTSLDIIAQQIVEQLSKEREDFNEKYQTLEKVNDILRSESTNNLESIQQDYTNTINELNQKLLVMNKHCEDLSTEKQFLTNELGKRSIEIDRDQAKPTIEKVSSNILRQPLEEVPIHTSDDNIEQDRKELEHLRETVAVLTTQCAQLDEANRAWQQYQQIQLDTFRNVFHQYLPIDESFTLNNATQQLFDQITKEKEDFNERYQALEKLNDDLRLESATNLETIKESYINAIDELNKELLSMKEQCEILIAEKQILTSELEKKPVELNIEQTEEIIGSAPINLLQEVPLQTSASNFDQENEELQQLRENFTILTFQYAQLNEANRAWQEFHQSQVDNFRKNIQDFIPLDDNLSFDHIAQKIMDEITKEREYSNERYQTLEKAHNDLQSESIQENKEFFLLKEQYDQILREKQLLINQIENQPIINKHERDTQTIESIDSNLLEQQTKMSQLQENLISLRTQLDETNHSWQEFEQTQSNLLQTLLPYSTKTSLEELIQEIILHINHLTKEIDLYKEKESQHDDNKIEDELTILQNQCTELDAANRAWQLFYDNQIDLLKDKLKDYINFNHNENFDQIIQLIVVQFEQQKQFNENISLDTTKDNVDLLKNQINNFQDNEQLLNQQILTLQQECQNLEQQLKENQLNIDSFKTNLQLTLNENEQLKQDYDELQQKNNLLINTNQYLENQLNEYEQQSSYIESHDTSKQMIQKEIRHTPIQEIQIHRLTPVQSRYSPNIDEELRQLRTDLTASSAHCLQLEEANRAWQQFHQNQLELFRQKLQNSIPLDENFTLEQIAQQVLIHLQQLENNNQLDTSSTIDSLNKQLTNYQLNESILSQNLEQLNQKLLDVYRECEEFRDHNAQLILSKQQIEQQIDELQLSNNNLEKFYDLQQHNESLRLENQQLQLKLNDMEQRLNQFSINSTIQRVDSTRENIGIHNIDREPDDEIHQLQTDLAVASNRCFELEAANSAWQKYQYEQIESLRKKLQEQIPSLNQIENSSLDFITQQILDYLHQLNIQRDNLLHQNDLLKDEIRLQKQQLERPRSVDSMQRMLQKRSHNKNITEPQVHSTTSSQSPSPLINEHEQELQQLRDNVTLLTNQCAQLDEANRAWQQYQQTQLDTFKNIF</sequence>
<feature type="coiled-coil region" evidence="1">
    <location>
        <begin position="469"/>
        <end position="496"/>
    </location>
</feature>
<dbReference type="Proteomes" id="UP000663836">
    <property type="component" value="Unassembled WGS sequence"/>
</dbReference>
<feature type="coiled-coil region" evidence="1">
    <location>
        <begin position="980"/>
        <end position="1007"/>
    </location>
</feature>
<feature type="coiled-coil region" evidence="1">
    <location>
        <begin position="1216"/>
        <end position="1335"/>
    </location>
</feature>
<feature type="coiled-coil region" evidence="1">
    <location>
        <begin position="1900"/>
        <end position="1963"/>
    </location>
</feature>
<feature type="coiled-coil region" evidence="1">
    <location>
        <begin position="668"/>
        <end position="695"/>
    </location>
</feature>
<feature type="region of interest" description="Disordered" evidence="2">
    <location>
        <begin position="62"/>
        <end position="95"/>
    </location>
</feature>
<feature type="coiled-coil region" evidence="1">
    <location>
        <begin position="2862"/>
        <end position="2925"/>
    </location>
</feature>
<protein>
    <submittedName>
        <fullName evidence="3">Uncharacterized protein</fullName>
    </submittedName>
</protein>
<evidence type="ECO:0000313" key="3">
    <source>
        <dbReference type="EMBL" id="CAF3846536.1"/>
    </source>
</evidence>
<comment type="caution">
    <text evidence="3">The sequence shown here is derived from an EMBL/GenBank/DDBJ whole genome shotgun (WGS) entry which is preliminary data.</text>
</comment>
<feature type="coiled-coil region" evidence="1">
    <location>
        <begin position="874"/>
        <end position="937"/>
    </location>
</feature>
<feature type="region of interest" description="Disordered" evidence="2">
    <location>
        <begin position="2926"/>
        <end position="2966"/>
    </location>
</feature>
<feature type="coiled-coil region" evidence="1">
    <location>
        <begin position="1548"/>
        <end position="1611"/>
    </location>
</feature>
<feature type="coiled-coil region" evidence="1">
    <location>
        <begin position="2711"/>
        <end position="2807"/>
    </location>
</feature>
<evidence type="ECO:0000256" key="2">
    <source>
        <dbReference type="SAM" id="MobiDB-lite"/>
    </source>
</evidence>